<evidence type="ECO:0000256" key="1">
    <source>
        <dbReference type="ARBA" id="ARBA00001933"/>
    </source>
</evidence>
<dbReference type="SUPFAM" id="SSF55904">
    <property type="entry name" value="Ornithine decarboxylase C-terminal domain"/>
    <property type="match status" value="1"/>
</dbReference>
<evidence type="ECO:0000256" key="4">
    <source>
        <dbReference type="ARBA" id="ARBA00022898"/>
    </source>
</evidence>
<keyword evidence="3" id="KW-0210">Decarboxylase</keyword>
<dbReference type="Gene3D" id="3.90.105.10">
    <property type="entry name" value="Molybdopterin biosynthesis moea protein, domain 2"/>
    <property type="match status" value="1"/>
</dbReference>
<dbReference type="InterPro" id="IPR052357">
    <property type="entry name" value="Orn_Lys_Arg_decarboxylase-I"/>
</dbReference>
<evidence type="ECO:0000256" key="3">
    <source>
        <dbReference type="ARBA" id="ARBA00022793"/>
    </source>
</evidence>
<feature type="domain" description="Orn/Lys/Arg decarboxylase C-terminal" evidence="7">
    <location>
        <begin position="365"/>
        <end position="462"/>
    </location>
</feature>
<comment type="similarity">
    <text evidence="2">Belongs to the Orn/Lys/Arg decarboxylase class-I family.</text>
</comment>
<dbReference type="GO" id="GO:0008483">
    <property type="term" value="F:transaminase activity"/>
    <property type="evidence" value="ECO:0007669"/>
    <property type="project" value="UniProtKB-KW"/>
</dbReference>
<dbReference type="Pfam" id="PF03711">
    <property type="entry name" value="OKR_DC_1_C"/>
    <property type="match status" value="1"/>
</dbReference>
<dbReference type="RefSeq" id="WP_379867709.1">
    <property type="nucleotide sequence ID" value="NZ_JBHTBW010000085.1"/>
</dbReference>
<evidence type="ECO:0000256" key="5">
    <source>
        <dbReference type="ARBA" id="ARBA00023239"/>
    </source>
</evidence>
<evidence type="ECO:0000259" key="7">
    <source>
        <dbReference type="Pfam" id="PF03711"/>
    </source>
</evidence>
<keyword evidence="8" id="KW-0808">Transferase</keyword>
<evidence type="ECO:0000256" key="2">
    <source>
        <dbReference type="ARBA" id="ARBA00010671"/>
    </source>
</evidence>
<dbReference type="Pfam" id="PF01276">
    <property type="entry name" value="OKR_DC_1"/>
    <property type="match status" value="1"/>
</dbReference>
<organism evidence="8 9">
    <name type="scientific">Laceyella putida</name>
    <dbReference type="NCBI Taxonomy" id="110101"/>
    <lineage>
        <taxon>Bacteria</taxon>
        <taxon>Bacillati</taxon>
        <taxon>Bacillota</taxon>
        <taxon>Bacilli</taxon>
        <taxon>Bacillales</taxon>
        <taxon>Thermoactinomycetaceae</taxon>
        <taxon>Laceyella</taxon>
    </lineage>
</organism>
<keyword evidence="4" id="KW-0663">Pyridoxal phosphate</keyword>
<feature type="domain" description="Orn/Lys/Arg decarboxylases family 1 pyridoxal-P attachment site" evidence="6">
    <location>
        <begin position="11"/>
        <end position="306"/>
    </location>
</feature>
<dbReference type="InterPro" id="IPR008286">
    <property type="entry name" value="Prn/Lys/Arg_de-COase_C"/>
</dbReference>
<dbReference type="InterPro" id="IPR036633">
    <property type="entry name" value="Prn/Lys/Arg_de-COase_C_sf"/>
</dbReference>
<dbReference type="InterPro" id="IPR000310">
    <property type="entry name" value="Orn/Lys/Arg_deCO2ase_major_dom"/>
</dbReference>
<accession>A0ABW2RRP0</accession>
<dbReference type="InterPro" id="IPR015424">
    <property type="entry name" value="PyrdxlP-dep_Trfase"/>
</dbReference>
<gene>
    <name evidence="8" type="ORF">ACFQNG_20220</name>
</gene>
<proteinExistence type="inferred from homology"/>
<keyword evidence="9" id="KW-1185">Reference proteome</keyword>
<dbReference type="SUPFAM" id="SSF53383">
    <property type="entry name" value="PLP-dependent transferases"/>
    <property type="match status" value="1"/>
</dbReference>
<dbReference type="EMBL" id="JBHTBW010000085">
    <property type="protein sequence ID" value="MFC7443386.1"/>
    <property type="molecule type" value="Genomic_DNA"/>
</dbReference>
<name>A0ABW2RRP0_9BACL</name>
<dbReference type="Proteomes" id="UP001596500">
    <property type="component" value="Unassembled WGS sequence"/>
</dbReference>
<dbReference type="PANTHER" id="PTHR43277:SF4">
    <property type="entry name" value="ARGININE DECARBOXYLASE"/>
    <property type="match status" value="1"/>
</dbReference>
<comment type="cofactor">
    <cofactor evidence="1">
        <name>pyridoxal 5'-phosphate</name>
        <dbReference type="ChEBI" id="CHEBI:597326"/>
    </cofactor>
</comment>
<dbReference type="InterPro" id="IPR015421">
    <property type="entry name" value="PyrdxlP-dep_Trfase_major"/>
</dbReference>
<comment type="caution">
    <text evidence="8">The sequence shown here is derived from an EMBL/GenBank/DDBJ whole genome shotgun (WGS) entry which is preliminary data.</text>
</comment>
<sequence length="477" mass="52759">MNLRIDQDHAPLFEALLAHRRRSCGNFHVPGHKQGSAYDDESKPWFSPLLQLDLTEVGDLDDLHDASGVIREAEDLAAHLFRADRTFFLVGGTTAGNLASILALCRPGDELVIGRNSHQSIFHGCMLAGVHPIYLSAGFDAHGQEQPLDASVLEQVLRLHPEAKGVVITSPTYYGQIQSIAELAKVCHRFGVPLIVDEAHGAHLGFTCELPPSAMDEGADLAIQSTHKMLSSMTMSSMLHLKGKRIDPEEVAHWLKVVESSSPSYPLMASLDVTRRMMARVGKEALQKLFIRLQNFRGNIKALRHLSEKKPLGLQDPLKLSLIAQQGVTGYQLAEWLANQGIYTELADHERVLFVFTLGTSDEELTRLAEALHRLDDAVPTFPTTKPMAPPPLPQWQKAVHHWMELRRQGKRRVPLQQAEGMVAVDMIVPYPPGIPLVLPGERLTAAWIDYITNVMQAGGRVRGIRYEGGCPTVTVI</sequence>
<keyword evidence="5" id="KW-0456">Lyase</keyword>
<dbReference type="PANTHER" id="PTHR43277">
    <property type="entry name" value="ARGININE DECARBOXYLASE"/>
    <property type="match status" value="1"/>
</dbReference>
<keyword evidence="8" id="KW-0032">Aminotransferase</keyword>
<dbReference type="Gene3D" id="3.40.640.10">
    <property type="entry name" value="Type I PLP-dependent aspartate aminotransferase-like (Major domain)"/>
    <property type="match status" value="1"/>
</dbReference>
<evidence type="ECO:0000259" key="6">
    <source>
        <dbReference type="Pfam" id="PF01276"/>
    </source>
</evidence>
<evidence type="ECO:0000313" key="9">
    <source>
        <dbReference type="Proteomes" id="UP001596500"/>
    </source>
</evidence>
<reference evidence="9" key="1">
    <citation type="journal article" date="2019" name="Int. J. Syst. Evol. Microbiol.">
        <title>The Global Catalogue of Microorganisms (GCM) 10K type strain sequencing project: providing services to taxonomists for standard genome sequencing and annotation.</title>
        <authorList>
            <consortium name="The Broad Institute Genomics Platform"/>
            <consortium name="The Broad Institute Genome Sequencing Center for Infectious Disease"/>
            <person name="Wu L."/>
            <person name="Ma J."/>
        </authorList>
    </citation>
    <scope>NUCLEOTIDE SEQUENCE [LARGE SCALE GENOMIC DNA]</scope>
    <source>
        <strain evidence="9">CGMCC 1.12942</strain>
    </source>
</reference>
<protein>
    <submittedName>
        <fullName evidence="8">Aminotransferase class I/II-fold pyridoxal phosphate-dependent enzyme</fullName>
    </submittedName>
</protein>
<evidence type="ECO:0000313" key="8">
    <source>
        <dbReference type="EMBL" id="MFC7443386.1"/>
    </source>
</evidence>